<dbReference type="InterPro" id="IPR038404">
    <property type="entry name" value="TRAP_DctP_sf"/>
</dbReference>
<dbReference type="Gene3D" id="3.40.190.170">
    <property type="entry name" value="Bacterial extracellular solute-binding protein, family 7"/>
    <property type="match status" value="1"/>
</dbReference>
<dbReference type="PANTHER" id="PTHR33376">
    <property type="match status" value="1"/>
</dbReference>
<evidence type="ECO:0000256" key="2">
    <source>
        <dbReference type="SAM" id="SignalP"/>
    </source>
</evidence>
<dbReference type="PANTHER" id="PTHR33376:SF15">
    <property type="entry name" value="BLL6794 PROTEIN"/>
    <property type="match status" value="1"/>
</dbReference>
<dbReference type="Pfam" id="PF03480">
    <property type="entry name" value="DctP"/>
    <property type="match status" value="1"/>
</dbReference>
<feature type="signal peptide" evidence="2">
    <location>
        <begin position="1"/>
        <end position="19"/>
    </location>
</feature>
<evidence type="ECO:0000313" key="4">
    <source>
        <dbReference type="Proteomes" id="UP000886476"/>
    </source>
</evidence>
<sequence>MRKTLLALALAAGVTPALAQDKTFELKISHWVPASHPLQKALEDWAASVEKASGGTIKGKVFPAQQLGKAFDHYDMARDGIADVTYVNPGYQPGRFPIIGAGELPFLISDAKGGSEGLDAWYRKYAEKEMKDVKYCLAFVHTPSAFHTRTKKVVLPEDVKGMKIRPADATIANFVTLLGGTNVQSSAPEVRDIIERGVADGVTFPAGSLVLFGVDKVTKYHMDAPFYVTTFVFVMNKDKYNQMSAMQKKAIDDNCNTEAAGRVGEPWGKFEDAGVDKIKAESGQEVYKLTPEQTAAWKKASEPLFKTWADGVKKTGIDADAAMTELKASLAKYKALAQ</sequence>
<accession>A0ABX2CGK9</accession>
<dbReference type="EMBL" id="JABFDN010000004">
    <property type="protein sequence ID" value="NPU66444.1"/>
    <property type="molecule type" value="Genomic_DNA"/>
</dbReference>
<dbReference type="NCBIfam" id="NF037995">
    <property type="entry name" value="TRAP_S1"/>
    <property type="match status" value="1"/>
</dbReference>
<feature type="chain" id="PRO_5046089939" evidence="2">
    <location>
        <begin position="20"/>
        <end position="338"/>
    </location>
</feature>
<name>A0ABX2CGK9_9BRAD</name>
<dbReference type="Proteomes" id="UP000886476">
    <property type="component" value="Unassembled WGS sequence"/>
</dbReference>
<proteinExistence type="predicted"/>
<keyword evidence="4" id="KW-1185">Reference proteome</keyword>
<keyword evidence="1 2" id="KW-0732">Signal</keyword>
<gene>
    <name evidence="3" type="ORF">HL667_15685</name>
</gene>
<dbReference type="RefSeq" id="WP_172111518.1">
    <property type="nucleotide sequence ID" value="NZ_JABFDM010000007.1"/>
</dbReference>
<reference evidence="3" key="1">
    <citation type="submission" date="2020-05" db="EMBL/GenBank/DDBJ databases">
        <title>Nod-independent and nitrogen-fixing Bradyrhizobium aeschynomene sp. nov. isolated from nodules of Aeschynomene indica.</title>
        <authorList>
            <person name="Zhang Z."/>
        </authorList>
    </citation>
    <scope>NUCLEOTIDE SEQUENCE</scope>
    <source>
        <strain evidence="3">83012</strain>
    </source>
</reference>
<dbReference type="InterPro" id="IPR018389">
    <property type="entry name" value="DctP_fam"/>
</dbReference>
<protein>
    <submittedName>
        <fullName evidence="3">TRAP transporter substrate-binding protein</fullName>
    </submittedName>
</protein>
<evidence type="ECO:0000313" key="3">
    <source>
        <dbReference type="EMBL" id="NPU66444.1"/>
    </source>
</evidence>
<evidence type="ECO:0000256" key="1">
    <source>
        <dbReference type="ARBA" id="ARBA00022729"/>
    </source>
</evidence>
<dbReference type="CDD" id="cd13665">
    <property type="entry name" value="PBP2_TRAP_Dctp3_4"/>
    <property type="match status" value="1"/>
</dbReference>
<organism evidence="3 4">
    <name type="scientific">Bradyrhizobium aeschynomenes</name>
    <dbReference type="NCBI Taxonomy" id="2734909"/>
    <lineage>
        <taxon>Bacteria</taxon>
        <taxon>Pseudomonadati</taxon>
        <taxon>Pseudomonadota</taxon>
        <taxon>Alphaproteobacteria</taxon>
        <taxon>Hyphomicrobiales</taxon>
        <taxon>Nitrobacteraceae</taxon>
        <taxon>Bradyrhizobium</taxon>
    </lineage>
</organism>
<comment type="caution">
    <text evidence="3">The sequence shown here is derived from an EMBL/GenBank/DDBJ whole genome shotgun (WGS) entry which is preliminary data.</text>
</comment>